<dbReference type="EMBL" id="JAWDJX010000028">
    <property type="protein sequence ID" value="KAK3050999.1"/>
    <property type="molecule type" value="Genomic_DNA"/>
</dbReference>
<evidence type="ECO:0000313" key="3">
    <source>
        <dbReference type="Proteomes" id="UP001271007"/>
    </source>
</evidence>
<accession>A0AAJ0G7E4</accession>
<dbReference type="InterPro" id="IPR052895">
    <property type="entry name" value="HetReg/Transcr_Mod"/>
</dbReference>
<proteinExistence type="predicted"/>
<organism evidence="2 3">
    <name type="scientific">Extremus antarcticus</name>
    <dbReference type="NCBI Taxonomy" id="702011"/>
    <lineage>
        <taxon>Eukaryota</taxon>
        <taxon>Fungi</taxon>
        <taxon>Dikarya</taxon>
        <taxon>Ascomycota</taxon>
        <taxon>Pezizomycotina</taxon>
        <taxon>Dothideomycetes</taxon>
        <taxon>Dothideomycetidae</taxon>
        <taxon>Mycosphaerellales</taxon>
        <taxon>Extremaceae</taxon>
        <taxon>Extremus</taxon>
    </lineage>
</organism>
<dbReference type="PANTHER" id="PTHR24148">
    <property type="entry name" value="ANKYRIN REPEAT DOMAIN-CONTAINING PROTEIN 39 HOMOLOG-RELATED"/>
    <property type="match status" value="1"/>
</dbReference>
<evidence type="ECO:0000313" key="2">
    <source>
        <dbReference type="EMBL" id="KAK3050999.1"/>
    </source>
</evidence>
<evidence type="ECO:0000259" key="1">
    <source>
        <dbReference type="Pfam" id="PF06985"/>
    </source>
</evidence>
<keyword evidence="3" id="KW-1185">Reference proteome</keyword>
<name>A0AAJ0G7E4_9PEZI</name>
<gene>
    <name evidence="2" type="ORF">LTR09_007748</name>
</gene>
<dbReference type="InterPro" id="IPR010730">
    <property type="entry name" value="HET"/>
</dbReference>
<reference evidence="2" key="1">
    <citation type="submission" date="2023-04" db="EMBL/GenBank/DDBJ databases">
        <title>Black Yeasts Isolated from many extreme environments.</title>
        <authorList>
            <person name="Coleine C."/>
            <person name="Stajich J.E."/>
            <person name="Selbmann L."/>
        </authorList>
    </citation>
    <scope>NUCLEOTIDE SEQUENCE</scope>
    <source>
        <strain evidence="2">CCFEE 5312</strain>
    </source>
</reference>
<dbReference type="Proteomes" id="UP001271007">
    <property type="component" value="Unassembled WGS sequence"/>
</dbReference>
<dbReference type="Pfam" id="PF06985">
    <property type="entry name" value="HET"/>
    <property type="match status" value="1"/>
</dbReference>
<sequence>MADTDVEAPPSAYDYDKLPDATKYVRLFELHPGDGFKNIVRGRLVTVKRSKVKKKYQALSYAWGSDIKTKAVMLDGKILGITANLEEALRRLQAEETRRARVLWIDAICINQEDPRERSEQVAKMASTFSNAHTVIAWLGEDSANCDGRIMFHCFEELSTAGREYDAARRALLTQCHAFFEQFFNRPLWRRTWIYQEVFVAKRAQLMCGHYVLPWETLMAGLDKACVPLGFFLWNYSTAYRATIAYVLRYHQMTSATNMLQMCSVLQPLQCKDARDHIAALLGLFPAIQFRIDYEATPKENYTRFARYWASTEQHGSVDVLEYATVFPHQCEADTRVCDWPSWVPDWRGKPAPCETQGPFVDTSFRSTEIHSHSLLVHSTLTLRIYPLYYVDTNCDSWAALEATFLLAVVGHPVDPKPGDVVVSLGSKPHIKLFVVRPLQPKICPQESCYRLIASCNPQIPHYDKAAKALARSRPAGKQINII</sequence>
<dbReference type="PANTHER" id="PTHR24148:SF73">
    <property type="entry name" value="HET DOMAIN PROTEIN (AFU_ORTHOLOGUE AFUA_8G01020)"/>
    <property type="match status" value="1"/>
</dbReference>
<comment type="caution">
    <text evidence="2">The sequence shown here is derived from an EMBL/GenBank/DDBJ whole genome shotgun (WGS) entry which is preliminary data.</text>
</comment>
<dbReference type="AlphaFoldDB" id="A0AAJ0G7E4"/>
<protein>
    <recommendedName>
        <fullName evidence="1">Heterokaryon incompatibility domain-containing protein</fullName>
    </recommendedName>
</protein>
<feature type="domain" description="Heterokaryon incompatibility" evidence="1">
    <location>
        <begin position="56"/>
        <end position="197"/>
    </location>
</feature>